<dbReference type="EMBL" id="QWGE01000001">
    <property type="protein sequence ID" value="RIJ42392.1"/>
    <property type="molecule type" value="Genomic_DNA"/>
</dbReference>
<sequence>MRLMLICILAILLLSCSGSVPIGAVGTSPPSHQLWTQLLKMHVRDDGNVNYQGFVQDKAKLQRYLDTLSQNPPDTTAWSEAEQLTYWINAYNAFTVKLIVDNYPLESITELHPTLHVPGVNTVWHKKFFRIGNQKSSLDEIEHQILRKQFDEPRIHFAINCASKSCPPLRPEAYEAGKLEEQLQEQARSFINNPKYNQIKTNRAEVSQIFSWFSGDFTRQGSLQEYLNKYSTAQLKADAAITYKDYDWSLNE</sequence>
<feature type="domain" description="DUF547" evidence="2">
    <location>
        <begin position="77"/>
        <end position="191"/>
    </location>
</feature>
<comment type="caution">
    <text evidence="3">The sequence shown here is derived from an EMBL/GenBank/DDBJ whole genome shotgun (WGS) entry which is preliminary data.</text>
</comment>
<protein>
    <submittedName>
        <fullName evidence="3">DUF547 domain-containing protein</fullName>
    </submittedName>
</protein>
<accession>A0A399SJR0</accession>
<dbReference type="Pfam" id="PF04784">
    <property type="entry name" value="DUF547"/>
    <property type="match status" value="1"/>
</dbReference>
<keyword evidence="4" id="KW-1185">Reference proteome</keyword>
<evidence type="ECO:0000256" key="1">
    <source>
        <dbReference type="SAM" id="SignalP"/>
    </source>
</evidence>
<gene>
    <name evidence="3" type="ORF">D1627_00530</name>
</gene>
<evidence type="ECO:0000313" key="4">
    <source>
        <dbReference type="Proteomes" id="UP000266005"/>
    </source>
</evidence>
<proteinExistence type="predicted"/>
<dbReference type="Proteomes" id="UP000266005">
    <property type="component" value="Unassembled WGS sequence"/>
</dbReference>
<dbReference type="AlphaFoldDB" id="A0A399SJR0"/>
<organism evidence="3 4">
    <name type="scientific">Pontibacter oryzae</name>
    <dbReference type="NCBI Taxonomy" id="2304593"/>
    <lineage>
        <taxon>Bacteria</taxon>
        <taxon>Pseudomonadati</taxon>
        <taxon>Bacteroidota</taxon>
        <taxon>Cytophagia</taxon>
        <taxon>Cytophagales</taxon>
        <taxon>Hymenobacteraceae</taxon>
        <taxon>Pontibacter</taxon>
    </lineage>
</organism>
<dbReference type="RefSeq" id="WP_119430275.1">
    <property type="nucleotide sequence ID" value="NZ_QWGE01000001.1"/>
</dbReference>
<feature type="chain" id="PRO_5017388877" evidence="1">
    <location>
        <begin position="25"/>
        <end position="252"/>
    </location>
</feature>
<keyword evidence="1" id="KW-0732">Signal</keyword>
<reference evidence="4" key="1">
    <citation type="submission" date="2018-08" db="EMBL/GenBank/DDBJ databases">
        <title>Mucilaginibacter sp. MYSH2.</title>
        <authorList>
            <person name="Seo T."/>
        </authorList>
    </citation>
    <scope>NUCLEOTIDE SEQUENCE [LARGE SCALE GENOMIC DNA]</scope>
    <source>
        <strain evidence="4">KIRAN</strain>
    </source>
</reference>
<feature type="signal peptide" evidence="1">
    <location>
        <begin position="1"/>
        <end position="24"/>
    </location>
</feature>
<dbReference type="InterPro" id="IPR006869">
    <property type="entry name" value="DUF547"/>
</dbReference>
<name>A0A399SJR0_9BACT</name>
<dbReference type="PROSITE" id="PS51257">
    <property type="entry name" value="PROKAR_LIPOPROTEIN"/>
    <property type="match status" value="1"/>
</dbReference>
<dbReference type="OrthoDB" id="526867at2"/>
<dbReference type="PANTHER" id="PTHR46361:SF3">
    <property type="entry name" value="ELECTRON CARRIER_ PROTEIN DISULFIDE OXIDOREDUCTASE"/>
    <property type="match status" value="1"/>
</dbReference>
<evidence type="ECO:0000259" key="2">
    <source>
        <dbReference type="Pfam" id="PF04784"/>
    </source>
</evidence>
<dbReference type="PANTHER" id="PTHR46361">
    <property type="entry name" value="ELECTRON CARRIER/ PROTEIN DISULFIDE OXIDOREDUCTASE"/>
    <property type="match status" value="1"/>
</dbReference>
<evidence type="ECO:0000313" key="3">
    <source>
        <dbReference type="EMBL" id="RIJ42392.1"/>
    </source>
</evidence>